<evidence type="ECO:0000313" key="3">
    <source>
        <dbReference type="Proteomes" id="UP000004849"/>
    </source>
</evidence>
<evidence type="ECO:0000256" key="1">
    <source>
        <dbReference type="SAM" id="Phobius"/>
    </source>
</evidence>
<keyword evidence="1" id="KW-0472">Membrane</keyword>
<dbReference type="HOGENOM" id="CLU_3095449_0_0_10"/>
<keyword evidence="1" id="KW-0812">Transmembrane</keyword>
<dbReference type="AlphaFoldDB" id="B6VVG7"/>
<reference evidence="2 3" key="1">
    <citation type="submission" date="2008-10" db="EMBL/GenBank/DDBJ databases">
        <title>Draft genome sequence of Bacteroides dorei (DSM 17855).</title>
        <authorList>
            <person name="Sudarsanam P."/>
            <person name="Ley R."/>
            <person name="Guruge J."/>
            <person name="Turnbaugh P.J."/>
            <person name="Mahowald M."/>
            <person name="Liep D."/>
            <person name="Gordon J."/>
        </authorList>
    </citation>
    <scope>NUCLEOTIDE SEQUENCE [LARGE SCALE GENOMIC DNA]</scope>
    <source>
        <strain evidence="2 3">DSM 17855</strain>
    </source>
</reference>
<organism evidence="2 3">
    <name type="scientific">Phocaeicola dorei DSM 17855</name>
    <dbReference type="NCBI Taxonomy" id="483217"/>
    <lineage>
        <taxon>Bacteria</taxon>
        <taxon>Pseudomonadati</taxon>
        <taxon>Bacteroidota</taxon>
        <taxon>Bacteroidia</taxon>
        <taxon>Bacteroidales</taxon>
        <taxon>Bacteroidaceae</taxon>
        <taxon>Phocaeicola</taxon>
    </lineage>
</organism>
<gene>
    <name evidence="2" type="ORF">BACDOR_01275</name>
</gene>
<dbReference type="EMBL" id="ABWZ01000025">
    <property type="protein sequence ID" value="EEB26253.1"/>
    <property type="molecule type" value="Genomic_DNA"/>
</dbReference>
<reference evidence="2 3" key="2">
    <citation type="submission" date="2008-10" db="EMBL/GenBank/DDBJ databases">
        <authorList>
            <person name="Fulton L."/>
            <person name="Clifton S."/>
            <person name="Fulton B."/>
            <person name="Xu J."/>
            <person name="Minx P."/>
            <person name="Pepin K.H."/>
            <person name="Johnson M."/>
            <person name="Thiruvilangam P."/>
            <person name="Bhonagiri V."/>
            <person name="Nash W.E."/>
            <person name="Mardis E.R."/>
            <person name="Wilson R.K."/>
        </authorList>
    </citation>
    <scope>NUCLEOTIDE SEQUENCE [LARGE SCALE GENOMIC DNA]</scope>
    <source>
        <strain evidence="2 3">DSM 17855</strain>
    </source>
</reference>
<keyword evidence="1" id="KW-1133">Transmembrane helix</keyword>
<feature type="transmembrane region" description="Helical" evidence="1">
    <location>
        <begin position="6"/>
        <end position="27"/>
    </location>
</feature>
<name>B6VVG7_9BACT</name>
<dbReference type="Proteomes" id="UP000004849">
    <property type="component" value="Unassembled WGS sequence"/>
</dbReference>
<accession>B6VVG7</accession>
<evidence type="ECO:0000313" key="2">
    <source>
        <dbReference type="EMBL" id="EEB26253.1"/>
    </source>
</evidence>
<sequence length="51" mass="5953">MYSMIAFGIIIFESSINDFVLLINFYLQDGKCSILRNRDCCIFSIFPHLTE</sequence>
<proteinExistence type="predicted"/>
<protein>
    <submittedName>
        <fullName evidence="2">Uncharacterized protein</fullName>
    </submittedName>
</protein>